<dbReference type="InterPro" id="IPR002501">
    <property type="entry name" value="PsdUridine_synth_N"/>
</dbReference>
<dbReference type="SUPFAM" id="SSF88697">
    <property type="entry name" value="PUA domain-like"/>
    <property type="match status" value="1"/>
</dbReference>
<protein>
    <recommendedName>
        <fullName evidence="5">tRNA pseudouridine synthase B</fullName>
        <ecNumber evidence="5">5.4.99.25</ecNumber>
    </recommendedName>
    <alternativeName>
        <fullName evidence="5">tRNA pseudouridine(55) synthase</fullName>
        <shortName evidence="5">Psi55 synthase</shortName>
    </alternativeName>
    <alternativeName>
        <fullName evidence="5">tRNA pseudouridylate synthase</fullName>
    </alternativeName>
    <alternativeName>
        <fullName evidence="5">tRNA-uridine isomerase</fullName>
    </alternativeName>
</protein>
<dbReference type="Gene3D" id="2.30.130.10">
    <property type="entry name" value="PUA domain"/>
    <property type="match status" value="1"/>
</dbReference>
<comment type="catalytic activity">
    <reaction evidence="1 5">
        <text>uridine(55) in tRNA = pseudouridine(55) in tRNA</text>
        <dbReference type="Rhea" id="RHEA:42532"/>
        <dbReference type="Rhea" id="RHEA-COMP:10101"/>
        <dbReference type="Rhea" id="RHEA-COMP:10102"/>
        <dbReference type="ChEBI" id="CHEBI:65314"/>
        <dbReference type="ChEBI" id="CHEBI:65315"/>
        <dbReference type="EC" id="5.4.99.25"/>
    </reaction>
</comment>
<evidence type="ECO:0000313" key="10">
    <source>
        <dbReference type="Proteomes" id="UP001596122"/>
    </source>
</evidence>
<evidence type="ECO:0000256" key="4">
    <source>
        <dbReference type="ARBA" id="ARBA00023235"/>
    </source>
</evidence>
<evidence type="ECO:0000259" key="6">
    <source>
        <dbReference type="Pfam" id="PF01509"/>
    </source>
</evidence>
<dbReference type="InterPro" id="IPR015225">
    <property type="entry name" value="tRNA_psdUridine_synth_fam2_C"/>
</dbReference>
<dbReference type="Proteomes" id="UP001596122">
    <property type="component" value="Unassembled WGS sequence"/>
</dbReference>
<keyword evidence="4 5" id="KW-0413">Isomerase</keyword>
<feature type="domain" description="tRNA pseudouridylate synthase B C-terminal" evidence="8">
    <location>
        <begin position="197"/>
        <end position="231"/>
    </location>
</feature>
<feature type="domain" description="Pseudouridine synthase II N-terminal" evidence="6">
    <location>
        <begin position="31"/>
        <end position="196"/>
    </location>
</feature>
<dbReference type="HAMAP" id="MF_01080">
    <property type="entry name" value="TruB_bact"/>
    <property type="match status" value="1"/>
</dbReference>
<reference evidence="10" key="1">
    <citation type="journal article" date="2019" name="Int. J. Syst. Evol. Microbiol.">
        <title>The Global Catalogue of Microorganisms (GCM) 10K type strain sequencing project: providing services to taxonomists for standard genome sequencing and annotation.</title>
        <authorList>
            <consortium name="The Broad Institute Genomics Platform"/>
            <consortium name="The Broad Institute Genome Sequencing Center for Infectious Disease"/>
            <person name="Wu L."/>
            <person name="Ma J."/>
        </authorList>
    </citation>
    <scope>NUCLEOTIDE SEQUENCE [LARGE SCALE GENOMIC DNA]</scope>
    <source>
        <strain evidence="10">CCUG 43114</strain>
    </source>
</reference>
<evidence type="ECO:0000256" key="5">
    <source>
        <dbReference type="HAMAP-Rule" id="MF_01080"/>
    </source>
</evidence>
<dbReference type="SUPFAM" id="SSF55120">
    <property type="entry name" value="Pseudouridine synthase"/>
    <property type="match status" value="1"/>
</dbReference>
<dbReference type="Pfam" id="PF09142">
    <property type="entry name" value="TruB_C"/>
    <property type="match status" value="1"/>
</dbReference>
<dbReference type="PANTHER" id="PTHR13767">
    <property type="entry name" value="TRNA-PSEUDOURIDINE SYNTHASE"/>
    <property type="match status" value="1"/>
</dbReference>
<dbReference type="RefSeq" id="WP_340271707.1">
    <property type="nucleotide sequence ID" value="NZ_JBBEOG010000015.1"/>
</dbReference>
<organism evidence="9 10">
    <name type="scientific">Aquipuribacter nitratireducens</name>
    <dbReference type="NCBI Taxonomy" id="650104"/>
    <lineage>
        <taxon>Bacteria</taxon>
        <taxon>Bacillati</taxon>
        <taxon>Actinomycetota</taxon>
        <taxon>Actinomycetes</taxon>
        <taxon>Micrococcales</taxon>
        <taxon>Intrasporangiaceae</taxon>
        <taxon>Aquipuribacter</taxon>
    </lineage>
</organism>
<dbReference type="GO" id="GO:0160148">
    <property type="term" value="F:tRNA pseudouridine(55) synthase activity"/>
    <property type="evidence" value="ECO:0007669"/>
    <property type="project" value="UniProtKB-EC"/>
</dbReference>
<evidence type="ECO:0000259" key="8">
    <source>
        <dbReference type="Pfam" id="PF16198"/>
    </source>
</evidence>
<evidence type="ECO:0000256" key="1">
    <source>
        <dbReference type="ARBA" id="ARBA00000385"/>
    </source>
</evidence>
<sequence length="330" mass="34006">MGGGPDGAPVGVVVVDKPPGWTSHDVVGRVRRLLRTRRVGHAGTLDPMATGVLVVGVGWATRLLTHLVGHDKDYLATVRLGVATVTDDAEGEPTGGADASALDGAALEDALERLRGQQLQRPSSVSAVKVDGRRSYARVRAGEAVELEARPVTVERLDVLAVRGPGGTGVTGRDGAVPAGCLDVDVVTTVSAGTYVRALARDLGAALGVGGHLTALRRTRSGPFTVADAVAVPGRDADDLAAAAAADELTGRLLDLPAVARRCFPVHEVDAALAARLRHGQRLPPWDGPAGPVAALDPAGDLVALVREERGAVRPVLVVPPDLQGRTLDR</sequence>
<dbReference type="InterPro" id="IPR020103">
    <property type="entry name" value="PsdUridine_synth_cat_dom_sf"/>
</dbReference>
<proteinExistence type="inferred from homology"/>
<accession>A0ABW0GRZ0</accession>
<feature type="active site" description="Nucleophile" evidence="5">
    <location>
        <position position="46"/>
    </location>
</feature>
<evidence type="ECO:0000256" key="2">
    <source>
        <dbReference type="ARBA" id="ARBA00005642"/>
    </source>
</evidence>
<dbReference type="PANTHER" id="PTHR13767:SF2">
    <property type="entry name" value="PSEUDOURIDYLATE SYNTHASE TRUB1"/>
    <property type="match status" value="1"/>
</dbReference>
<dbReference type="InterPro" id="IPR036974">
    <property type="entry name" value="PUA_sf"/>
</dbReference>
<dbReference type="Pfam" id="PF16198">
    <property type="entry name" value="TruB_C_2"/>
    <property type="match status" value="1"/>
</dbReference>
<name>A0ABW0GRZ0_9MICO</name>
<keyword evidence="10" id="KW-1185">Reference proteome</keyword>
<dbReference type="InterPro" id="IPR032819">
    <property type="entry name" value="TruB_C"/>
</dbReference>
<dbReference type="EC" id="5.4.99.25" evidence="5"/>
<evidence type="ECO:0000313" key="9">
    <source>
        <dbReference type="EMBL" id="MFC5382312.1"/>
    </source>
</evidence>
<evidence type="ECO:0000256" key="3">
    <source>
        <dbReference type="ARBA" id="ARBA00022694"/>
    </source>
</evidence>
<dbReference type="CDD" id="cd02573">
    <property type="entry name" value="PseudoU_synth_EcTruB"/>
    <property type="match status" value="1"/>
</dbReference>
<dbReference type="NCBIfam" id="TIGR00431">
    <property type="entry name" value="TruB"/>
    <property type="match status" value="1"/>
</dbReference>
<dbReference type="Gene3D" id="3.30.2350.10">
    <property type="entry name" value="Pseudouridine synthase"/>
    <property type="match status" value="1"/>
</dbReference>
<gene>
    <name evidence="5 9" type="primary">truB</name>
    <name evidence="9" type="ORF">ACFPJ6_16210</name>
</gene>
<dbReference type="InterPro" id="IPR015947">
    <property type="entry name" value="PUA-like_sf"/>
</dbReference>
<dbReference type="InterPro" id="IPR014780">
    <property type="entry name" value="tRNA_psdUridine_synth_TruB"/>
</dbReference>
<comment type="similarity">
    <text evidence="2 5">Belongs to the pseudouridine synthase TruB family. Type 1 subfamily.</text>
</comment>
<dbReference type="Pfam" id="PF01509">
    <property type="entry name" value="TruB_N"/>
    <property type="match status" value="1"/>
</dbReference>
<evidence type="ECO:0000259" key="7">
    <source>
        <dbReference type="Pfam" id="PF09142"/>
    </source>
</evidence>
<feature type="domain" description="tRNA pseudouridine synthase II TruB subfamily 2 C-terminal" evidence="7">
    <location>
        <begin position="264"/>
        <end position="319"/>
    </location>
</feature>
<dbReference type="EMBL" id="JBHSLD010000015">
    <property type="protein sequence ID" value="MFC5382312.1"/>
    <property type="molecule type" value="Genomic_DNA"/>
</dbReference>
<comment type="caution">
    <text evidence="9">The sequence shown here is derived from an EMBL/GenBank/DDBJ whole genome shotgun (WGS) entry which is preliminary data.</text>
</comment>
<comment type="function">
    <text evidence="5">Responsible for synthesis of pseudouridine from uracil-55 in the psi GC loop of transfer RNAs.</text>
</comment>
<keyword evidence="3 5" id="KW-0819">tRNA processing</keyword>